<dbReference type="Gene3D" id="3.30.40.10">
    <property type="entry name" value="Zinc/RING finger domain, C3HC4 (zinc finger)"/>
    <property type="match status" value="1"/>
</dbReference>
<feature type="compositionally biased region" description="Pro residues" evidence="4">
    <location>
        <begin position="90"/>
        <end position="103"/>
    </location>
</feature>
<dbReference type="PROSITE" id="PS01359">
    <property type="entry name" value="ZF_PHD_1"/>
    <property type="match status" value="1"/>
</dbReference>
<feature type="compositionally biased region" description="Basic and acidic residues" evidence="4">
    <location>
        <begin position="580"/>
        <end position="591"/>
    </location>
</feature>
<dbReference type="RefSeq" id="XP_014180295.1">
    <property type="nucleotide sequence ID" value="XM_014324820.1"/>
</dbReference>
<dbReference type="InterPro" id="IPR011011">
    <property type="entry name" value="Znf_FYVE_PHD"/>
</dbReference>
<feature type="compositionally biased region" description="Pro residues" evidence="4">
    <location>
        <begin position="860"/>
        <end position="877"/>
    </location>
</feature>
<protein>
    <submittedName>
        <fullName evidence="6">Transcription factor binding protein</fullName>
    </submittedName>
</protein>
<dbReference type="SMART" id="SM00249">
    <property type="entry name" value="PHD"/>
    <property type="match status" value="1"/>
</dbReference>
<dbReference type="InterPro" id="IPR019786">
    <property type="entry name" value="Zinc_finger_PHD-type_CS"/>
</dbReference>
<feature type="compositionally biased region" description="Basic and acidic residues" evidence="4">
    <location>
        <begin position="536"/>
        <end position="553"/>
    </location>
</feature>
<dbReference type="GO" id="GO:0008270">
    <property type="term" value="F:zinc ion binding"/>
    <property type="evidence" value="ECO:0007669"/>
    <property type="project" value="UniProtKB-KW"/>
</dbReference>
<name>J6F1T9_TRIAS</name>
<dbReference type="GeneID" id="25985295"/>
<feature type="compositionally biased region" description="Low complexity" evidence="4">
    <location>
        <begin position="878"/>
        <end position="893"/>
    </location>
</feature>
<dbReference type="CDD" id="cd15550">
    <property type="entry name" value="PHD_MLL5"/>
    <property type="match status" value="1"/>
</dbReference>
<feature type="domain" description="Zinc finger PHD-type" evidence="5">
    <location>
        <begin position="359"/>
        <end position="404"/>
    </location>
</feature>
<proteinExistence type="predicted"/>
<feature type="region of interest" description="Disordered" evidence="4">
    <location>
        <begin position="849"/>
        <end position="997"/>
    </location>
</feature>
<evidence type="ECO:0000256" key="4">
    <source>
        <dbReference type="SAM" id="MobiDB-lite"/>
    </source>
</evidence>
<evidence type="ECO:0000256" key="3">
    <source>
        <dbReference type="ARBA" id="ARBA00022833"/>
    </source>
</evidence>
<dbReference type="SUPFAM" id="SSF57903">
    <property type="entry name" value="FYVE/PHD zinc finger"/>
    <property type="match status" value="1"/>
</dbReference>
<dbReference type="Pfam" id="PF20826">
    <property type="entry name" value="PHD_5"/>
    <property type="match status" value="1"/>
</dbReference>
<dbReference type="KEGG" id="tasa:A1Q1_01781"/>
<feature type="compositionally biased region" description="Low complexity" evidence="4">
    <location>
        <begin position="148"/>
        <end position="160"/>
    </location>
</feature>
<feature type="compositionally biased region" description="Basic and acidic residues" evidence="4">
    <location>
        <begin position="968"/>
        <end position="983"/>
    </location>
</feature>
<feature type="compositionally biased region" description="Acidic residues" evidence="4">
    <location>
        <begin position="323"/>
        <end position="354"/>
    </location>
</feature>
<evidence type="ECO:0000313" key="6">
    <source>
        <dbReference type="EMBL" id="EJT49132.1"/>
    </source>
</evidence>
<feature type="compositionally biased region" description="Polar residues" evidence="4">
    <location>
        <begin position="42"/>
        <end position="54"/>
    </location>
</feature>
<feature type="compositionally biased region" description="Basic and acidic residues" evidence="4">
    <location>
        <begin position="770"/>
        <end position="779"/>
    </location>
</feature>
<feature type="compositionally biased region" description="Low complexity" evidence="4">
    <location>
        <begin position="216"/>
        <end position="233"/>
    </location>
</feature>
<dbReference type="InterPro" id="IPR053051">
    <property type="entry name" value="HDAC_complex_subunit"/>
</dbReference>
<organism evidence="6 7">
    <name type="scientific">Trichosporon asahii var. asahii (strain ATCC 90039 / CBS 2479 / JCM 2466 / KCTC 7840 / NBRC 103889/ NCYC 2677 / UAMH 7654)</name>
    <name type="common">Yeast</name>
    <dbReference type="NCBI Taxonomy" id="1186058"/>
    <lineage>
        <taxon>Eukaryota</taxon>
        <taxon>Fungi</taxon>
        <taxon>Dikarya</taxon>
        <taxon>Basidiomycota</taxon>
        <taxon>Agaricomycotina</taxon>
        <taxon>Tremellomycetes</taxon>
        <taxon>Trichosporonales</taxon>
        <taxon>Trichosporonaceae</taxon>
        <taxon>Trichosporon</taxon>
    </lineage>
</organism>
<evidence type="ECO:0000313" key="7">
    <source>
        <dbReference type="Proteomes" id="UP000002748"/>
    </source>
</evidence>
<feature type="compositionally biased region" description="Basic and acidic residues" evidence="4">
    <location>
        <begin position="303"/>
        <end position="322"/>
    </location>
</feature>
<feature type="compositionally biased region" description="Basic and acidic residues" evidence="4">
    <location>
        <begin position="170"/>
        <end position="184"/>
    </location>
</feature>
<dbReference type="HOGENOM" id="CLU_285757_0_0_1"/>
<feature type="compositionally biased region" description="Basic and acidic residues" evidence="4">
    <location>
        <begin position="938"/>
        <end position="960"/>
    </location>
</feature>
<accession>J6F1T9</accession>
<feature type="region of interest" description="Disordered" evidence="4">
    <location>
        <begin position="1"/>
        <end position="355"/>
    </location>
</feature>
<feature type="compositionally biased region" description="Low complexity" evidence="4">
    <location>
        <begin position="901"/>
        <end position="914"/>
    </location>
</feature>
<keyword evidence="1" id="KW-0479">Metal-binding</keyword>
<gene>
    <name evidence="6" type="ORF">A1Q1_01781</name>
</gene>
<evidence type="ECO:0000256" key="2">
    <source>
        <dbReference type="ARBA" id="ARBA00022771"/>
    </source>
</evidence>
<sequence length="997" mass="106643">MEHRRRQASASTSTSQSHDDRPTKGSGSATPRPEEEEDGESSKQTSPPTMSASWTARRKVINRPLRAACAIHPGSADILGTSRRTRGRNPLPPSSGPLFPALPPKIKNSPKASSRSPAGRTARLSSSSALTNAVNDEDSNMETRDASPSKAAPPSMSGSLSPPPADGDDLDSKKDNGGDWEAYRRGRGVRGFNASKAVKIEQMDVDEPSAAKTTRSENNAEAASGTATAASEATARDAPDPSDADDANETEEVNGTEGRRSGDTSLSNSVEPKARKRRGEDQLLLDDHLLPKEIRVPGGQIAPRREKPGGKRAAVEEPPKEEVVEEAPEPEEEEADVTADAAEDAEEGDEDDDGKDITRCVCKREDIDVMMIQCDKCNVWQHGACMGIWGDDEAPDEYFCEECRPDLHVPLRKWIRHCGRNPANFVAPTPADLQKLHSSSDKLPPSQSKRWTDPELMEPPPPPKSSSRAQRRDSEMDSDRRSSRRGAASSNKPTSKDGSRSDRRRGRRVSNDLSASTSPPPRSEPRKRSTMNSRDAAYEDEVKAALEASRREMSGGAEDTDTTTTAQPRKRRRDEDTAEVEEKRPKKKKDDDGELPPLRASTDDRNVRGAPCPAKAEASEPVHVSTEGCRSVTRAETCEHAAARPAANTRPRNASRGCHRVQPGAGELHGVLDPPPELVSSRSSLSSRGAAAECDAGTAHSPDSTEPAVPDAVSLPEPALRAVHRGAQAGRQADHAGGPAAAGRGGRAVLPPATAHARNVLEYVGRVQHEETRRLERAKQLGIPEGNVPRKLPPMEEDPKPKRKRGDEEDDAPPPDEIYPGPSGPSSSVLLDELTRDLIAFQEAFQTGDFEGLTFAEPPVRAPPEPEPTPMPEPIPVEQPEAPAETTTEGEAAADSKEGNEGAAGDGDAAMGEEPQGDAPVDGDKPEGPAGGAAEDPVEGKAEGKTEDKDARIEPSKPIEPESAEPAEAGKSEEGKRDDRVEPDAMPPVNGEVTAEA</sequence>
<evidence type="ECO:0000256" key="1">
    <source>
        <dbReference type="ARBA" id="ARBA00022723"/>
    </source>
</evidence>
<dbReference type="OrthoDB" id="79252at2759"/>
<dbReference type="VEuPathDB" id="FungiDB:A1Q1_01781"/>
<dbReference type="InterPro" id="IPR013083">
    <property type="entry name" value="Znf_RING/FYVE/PHD"/>
</dbReference>
<dbReference type="AlphaFoldDB" id="J6F1T9"/>
<feature type="region of interest" description="Disordered" evidence="4">
    <location>
        <begin position="435"/>
        <end position="753"/>
    </location>
</feature>
<feature type="compositionally biased region" description="Polar residues" evidence="4">
    <location>
        <begin position="123"/>
        <end position="134"/>
    </location>
</feature>
<evidence type="ECO:0000259" key="5">
    <source>
        <dbReference type="SMART" id="SM00249"/>
    </source>
</evidence>
<dbReference type="EMBL" id="ALBS01000178">
    <property type="protein sequence ID" value="EJT49132.1"/>
    <property type="molecule type" value="Genomic_DNA"/>
</dbReference>
<dbReference type="Proteomes" id="UP000002748">
    <property type="component" value="Unassembled WGS sequence"/>
</dbReference>
<dbReference type="PANTHER" id="PTHR47793:SF1">
    <property type="entry name" value="HISTONE DEACETYLASE COMPLEX SUBUNIT CTI6"/>
    <property type="match status" value="1"/>
</dbReference>
<keyword evidence="3" id="KW-0862">Zinc</keyword>
<reference evidence="6 7" key="1">
    <citation type="journal article" date="2012" name="Eukaryot. Cell">
        <title>Draft genome sequence of CBS 2479, the standard type strain of Trichosporon asahii.</title>
        <authorList>
            <person name="Yang R.Y."/>
            <person name="Li H.T."/>
            <person name="Zhu H."/>
            <person name="Zhou G.P."/>
            <person name="Wang M."/>
            <person name="Wang L."/>
        </authorList>
    </citation>
    <scope>NUCLEOTIDE SEQUENCE [LARGE SCALE GENOMIC DNA]</scope>
    <source>
        <strain evidence="7">ATCC 90039 / CBS 2479 / JCM 2466 / KCTC 7840 / NCYC 2677 / UAMH 7654</strain>
    </source>
</reference>
<feature type="region of interest" description="Disordered" evidence="4">
    <location>
        <begin position="770"/>
        <end position="831"/>
    </location>
</feature>
<dbReference type="PANTHER" id="PTHR47793">
    <property type="entry name" value="HISTONE DEACETYLASE COMPLEX SUBUNIT CTI6"/>
    <property type="match status" value="1"/>
</dbReference>
<keyword evidence="2" id="KW-0863">Zinc-finger</keyword>
<feature type="compositionally biased region" description="Low complexity" evidence="4">
    <location>
        <begin position="643"/>
        <end position="654"/>
    </location>
</feature>
<dbReference type="InterPro" id="IPR001965">
    <property type="entry name" value="Znf_PHD"/>
</dbReference>
<feature type="compositionally biased region" description="Acidic residues" evidence="4">
    <location>
        <begin position="240"/>
        <end position="254"/>
    </location>
</feature>
<comment type="caution">
    <text evidence="6">The sequence shown here is derived from an EMBL/GenBank/DDBJ whole genome shotgun (WGS) entry which is preliminary data.</text>
</comment>
<feature type="compositionally biased region" description="Basic and acidic residues" evidence="4">
    <location>
        <begin position="470"/>
        <end position="481"/>
    </location>
</feature>
<feature type="compositionally biased region" description="Basic and acidic residues" evidence="4">
    <location>
        <begin position="278"/>
        <end position="295"/>
    </location>
</feature>